<dbReference type="EMBL" id="JANSHE010007187">
    <property type="protein sequence ID" value="KAJ2964339.1"/>
    <property type="molecule type" value="Genomic_DNA"/>
</dbReference>
<reference evidence="1" key="1">
    <citation type="submission" date="2022-08" db="EMBL/GenBank/DDBJ databases">
        <title>Genome Sequence of Pycnoporus sanguineus.</title>
        <authorList>
            <person name="Buettner E."/>
        </authorList>
    </citation>
    <scope>NUCLEOTIDE SEQUENCE</scope>
    <source>
        <strain evidence="1">CG-C14</strain>
    </source>
</reference>
<dbReference type="Proteomes" id="UP001144978">
    <property type="component" value="Unassembled WGS sequence"/>
</dbReference>
<accession>A0ACC1MFP8</accession>
<evidence type="ECO:0000313" key="2">
    <source>
        <dbReference type="Proteomes" id="UP001144978"/>
    </source>
</evidence>
<name>A0ACC1MFP8_9APHY</name>
<sequence>MSALSTSHLRAEVVAVAKKTVQTKRRQSERGKDLEGTRRPAFCMIAFHRSLQIRAPTRRLSLSTQRLPSYRQKKPLSKSAMASTEGENENGFQLSSLLIGTLTFLPPGNTSTHRLHGVTLAPRLPSALSPRAQR</sequence>
<comment type="caution">
    <text evidence="1">The sequence shown here is derived from an EMBL/GenBank/DDBJ whole genome shotgun (WGS) entry which is preliminary data.</text>
</comment>
<keyword evidence="2" id="KW-1185">Reference proteome</keyword>
<proteinExistence type="predicted"/>
<gene>
    <name evidence="1" type="ORF">NUW54_g14245</name>
</gene>
<organism evidence="1 2">
    <name type="scientific">Trametes sanguinea</name>
    <dbReference type="NCBI Taxonomy" id="158606"/>
    <lineage>
        <taxon>Eukaryota</taxon>
        <taxon>Fungi</taxon>
        <taxon>Dikarya</taxon>
        <taxon>Basidiomycota</taxon>
        <taxon>Agaricomycotina</taxon>
        <taxon>Agaricomycetes</taxon>
        <taxon>Polyporales</taxon>
        <taxon>Polyporaceae</taxon>
        <taxon>Trametes</taxon>
    </lineage>
</organism>
<evidence type="ECO:0000313" key="1">
    <source>
        <dbReference type="EMBL" id="KAJ2964339.1"/>
    </source>
</evidence>
<protein>
    <submittedName>
        <fullName evidence="1">Uncharacterized protein</fullName>
    </submittedName>
</protein>